<evidence type="ECO:0000313" key="4">
    <source>
        <dbReference type="Proteomes" id="UP000184226"/>
    </source>
</evidence>
<proteinExistence type="inferred from homology"/>
<reference evidence="3 4" key="1">
    <citation type="submission" date="2016-11" db="EMBL/GenBank/DDBJ databases">
        <authorList>
            <person name="Jaros S."/>
            <person name="Januszkiewicz K."/>
            <person name="Wedrychowicz H."/>
        </authorList>
    </citation>
    <scope>NUCLEOTIDE SEQUENCE [LARGE SCALE GENOMIC DNA]</scope>
    <source>
        <strain evidence="3 4">CGMCC 1.10190</strain>
    </source>
</reference>
<dbReference type="CDD" id="cd13578">
    <property type="entry name" value="PBP2_Bug27"/>
    <property type="match status" value="1"/>
</dbReference>
<feature type="chain" id="PRO_5012567672" evidence="2">
    <location>
        <begin position="25"/>
        <end position="322"/>
    </location>
</feature>
<dbReference type="SUPFAM" id="SSF53850">
    <property type="entry name" value="Periplasmic binding protein-like II"/>
    <property type="match status" value="1"/>
</dbReference>
<dbReference type="PANTHER" id="PTHR42928">
    <property type="entry name" value="TRICARBOXYLATE-BINDING PROTEIN"/>
    <property type="match status" value="1"/>
</dbReference>
<dbReference type="Gene3D" id="3.40.190.10">
    <property type="entry name" value="Periplasmic binding protein-like II"/>
    <property type="match status" value="1"/>
</dbReference>
<name>A0A1M5WBE9_9BURK</name>
<keyword evidence="2" id="KW-0732">Signal</keyword>
<dbReference type="PIRSF" id="PIRSF017082">
    <property type="entry name" value="YflP"/>
    <property type="match status" value="1"/>
</dbReference>
<protein>
    <submittedName>
        <fullName evidence="3">Tripartite-type tricarboxylate transporter, receptor component TctC</fullName>
    </submittedName>
</protein>
<evidence type="ECO:0000256" key="2">
    <source>
        <dbReference type="SAM" id="SignalP"/>
    </source>
</evidence>
<gene>
    <name evidence="3" type="ORF">SAMN04488135_105175</name>
</gene>
<dbReference type="RefSeq" id="WP_073103279.1">
    <property type="nucleotide sequence ID" value="NZ_FQXE01000005.1"/>
</dbReference>
<dbReference type="InterPro" id="IPR005064">
    <property type="entry name" value="BUG"/>
</dbReference>
<accession>A0A1M5WBE9</accession>
<organism evidence="3 4">
    <name type="scientific">Pollutimonas bauzanensis</name>
    <dbReference type="NCBI Taxonomy" id="658167"/>
    <lineage>
        <taxon>Bacteria</taxon>
        <taxon>Pseudomonadati</taxon>
        <taxon>Pseudomonadota</taxon>
        <taxon>Betaproteobacteria</taxon>
        <taxon>Burkholderiales</taxon>
        <taxon>Alcaligenaceae</taxon>
        <taxon>Pollutimonas</taxon>
    </lineage>
</organism>
<dbReference type="Pfam" id="PF03401">
    <property type="entry name" value="TctC"/>
    <property type="match status" value="1"/>
</dbReference>
<dbReference type="STRING" id="658167.SAMN04488135_105175"/>
<comment type="similarity">
    <text evidence="1">Belongs to the UPF0065 (bug) family.</text>
</comment>
<keyword evidence="3" id="KW-0675">Receptor</keyword>
<dbReference type="Proteomes" id="UP000184226">
    <property type="component" value="Unassembled WGS sequence"/>
</dbReference>
<dbReference type="EMBL" id="FQXE01000005">
    <property type="protein sequence ID" value="SHH84822.1"/>
    <property type="molecule type" value="Genomic_DNA"/>
</dbReference>
<dbReference type="AlphaFoldDB" id="A0A1M5WBE9"/>
<dbReference type="OrthoDB" id="8678477at2"/>
<evidence type="ECO:0000313" key="3">
    <source>
        <dbReference type="EMBL" id="SHH84822.1"/>
    </source>
</evidence>
<keyword evidence="4" id="KW-1185">Reference proteome</keyword>
<dbReference type="PANTHER" id="PTHR42928:SF5">
    <property type="entry name" value="BLR1237 PROTEIN"/>
    <property type="match status" value="1"/>
</dbReference>
<feature type="signal peptide" evidence="2">
    <location>
        <begin position="1"/>
        <end position="24"/>
    </location>
</feature>
<sequence>MICKNLFAASTLCFMALFAAPAGAAFPDHPIDIVVPFSPGGGTDQISRSIAEGMSESLQQPVVVLNKPGAGTIIGTGYVARSKPDGYTLLMATFAHAVNPALHKDLPYSTDQDFAPVALVGTSPNVLVVNSKSPYKTVKGIVDYARANPGKLTFGSYGTGTSAHLAGALFGNLAGIEMTHVPYKGSSPAITDLLGGQIDMVFSTAASVAQYVASGQLRAVAVTSKKRASAYAGVPTIAESGLPAYEAESWYGVFAPKGTPADVIQKLNAAVAQAVKSPAFQQRIEQEGLAPYTGQPQNLQTYVAKEEQRWRQVVQDARITLE</sequence>
<dbReference type="Gene3D" id="3.40.190.150">
    <property type="entry name" value="Bordetella uptake gene, domain 1"/>
    <property type="match status" value="1"/>
</dbReference>
<evidence type="ECO:0000256" key="1">
    <source>
        <dbReference type="ARBA" id="ARBA00006987"/>
    </source>
</evidence>
<dbReference type="InterPro" id="IPR042100">
    <property type="entry name" value="Bug_dom1"/>
</dbReference>